<dbReference type="PROSITE" id="PS00062">
    <property type="entry name" value="ALDOKETO_REDUCTASE_2"/>
    <property type="match status" value="1"/>
</dbReference>
<proteinExistence type="predicted"/>
<dbReference type="PANTHER" id="PTHR43364:SF4">
    <property type="entry name" value="NAD(P)-LINKED OXIDOREDUCTASE SUPERFAMILY PROTEIN"/>
    <property type="match status" value="1"/>
</dbReference>
<keyword evidence="1" id="KW-0560">Oxidoreductase</keyword>
<gene>
    <name evidence="3" type="ORF">QQS21_009111</name>
</gene>
<dbReference type="InterPro" id="IPR023210">
    <property type="entry name" value="NADP_OxRdtase_dom"/>
</dbReference>
<dbReference type="CDD" id="cd19075">
    <property type="entry name" value="AKR_AKR7A1-5"/>
    <property type="match status" value="1"/>
</dbReference>
<feature type="domain" description="NADP-dependent oxidoreductase" evidence="2">
    <location>
        <begin position="8"/>
        <end position="301"/>
    </location>
</feature>
<dbReference type="PANTHER" id="PTHR43364">
    <property type="entry name" value="NADH-SPECIFIC METHYLGLYOXAL REDUCTASE-RELATED"/>
    <property type="match status" value="1"/>
</dbReference>
<dbReference type="SUPFAM" id="SSF51430">
    <property type="entry name" value="NAD(P)-linked oxidoreductase"/>
    <property type="match status" value="1"/>
</dbReference>
<comment type="caution">
    <text evidence="3">The sequence shown here is derived from an EMBL/GenBank/DDBJ whole genome shotgun (WGS) entry which is preliminary data.</text>
</comment>
<dbReference type="AlphaFoldDB" id="A0AAJ0CKA0"/>
<dbReference type="Proteomes" id="UP001251528">
    <property type="component" value="Unassembled WGS sequence"/>
</dbReference>
<sequence>MSVNGLKVIFGGAAFILSSVEEVNAWLKVIEELGITTIDTAEGYGGSEEALGKAGAASKFIIDTKHTGGFGSQLSSKTNVIESGRTSLEKLKVSDLDVYYIHSPDRRVPWEDTLSGLNKLYQEGIFKRLGLSNFLAHEVEEIVRVATVNNFVIPSVYQGNYSAIARRTEDEILPVLRKHNISFYAYSPIAGGFLAKCKAELNSPEGRFHKAHPLAKIYNGMYNRSSLVAALDVWEQIAKDQGVTRAELAYRWIVYHSQLRGELGDAIIIGARKEQQLRETAKAMRNGPLSDGIVKRIGEVWEIVKSEAFLDNFEMMSKW</sequence>
<accession>A0AAJ0CKA0</accession>
<organism evidence="3 4">
    <name type="scientific">Conoideocrella luteorostrata</name>
    <dbReference type="NCBI Taxonomy" id="1105319"/>
    <lineage>
        <taxon>Eukaryota</taxon>
        <taxon>Fungi</taxon>
        <taxon>Dikarya</taxon>
        <taxon>Ascomycota</taxon>
        <taxon>Pezizomycotina</taxon>
        <taxon>Sordariomycetes</taxon>
        <taxon>Hypocreomycetidae</taxon>
        <taxon>Hypocreales</taxon>
        <taxon>Clavicipitaceae</taxon>
        <taxon>Conoideocrella</taxon>
    </lineage>
</organism>
<dbReference type="EMBL" id="JASWJB010000224">
    <property type="protein sequence ID" value="KAK2593182.1"/>
    <property type="molecule type" value="Genomic_DNA"/>
</dbReference>
<evidence type="ECO:0000313" key="4">
    <source>
        <dbReference type="Proteomes" id="UP001251528"/>
    </source>
</evidence>
<dbReference type="GO" id="GO:0016491">
    <property type="term" value="F:oxidoreductase activity"/>
    <property type="evidence" value="ECO:0007669"/>
    <property type="project" value="UniProtKB-KW"/>
</dbReference>
<evidence type="ECO:0000256" key="1">
    <source>
        <dbReference type="ARBA" id="ARBA00023002"/>
    </source>
</evidence>
<dbReference type="PRINTS" id="PR00069">
    <property type="entry name" value="ALDKETRDTASE"/>
</dbReference>
<dbReference type="GO" id="GO:0005829">
    <property type="term" value="C:cytosol"/>
    <property type="evidence" value="ECO:0007669"/>
    <property type="project" value="TreeGrafter"/>
</dbReference>
<keyword evidence="4" id="KW-1185">Reference proteome</keyword>
<dbReference type="InterPro" id="IPR050523">
    <property type="entry name" value="AKR_Detox_Biosynth"/>
</dbReference>
<dbReference type="Gene3D" id="3.20.20.100">
    <property type="entry name" value="NADP-dependent oxidoreductase domain"/>
    <property type="match status" value="1"/>
</dbReference>
<dbReference type="InterPro" id="IPR020471">
    <property type="entry name" value="AKR"/>
</dbReference>
<dbReference type="InterPro" id="IPR036812">
    <property type="entry name" value="NAD(P)_OxRdtase_dom_sf"/>
</dbReference>
<dbReference type="InterPro" id="IPR018170">
    <property type="entry name" value="Aldo/ket_reductase_CS"/>
</dbReference>
<dbReference type="Pfam" id="PF00248">
    <property type="entry name" value="Aldo_ket_red"/>
    <property type="match status" value="1"/>
</dbReference>
<evidence type="ECO:0000313" key="3">
    <source>
        <dbReference type="EMBL" id="KAK2593182.1"/>
    </source>
</evidence>
<protein>
    <recommendedName>
        <fullName evidence="2">NADP-dependent oxidoreductase domain-containing protein</fullName>
    </recommendedName>
</protein>
<name>A0AAJ0CKA0_9HYPO</name>
<reference evidence="3" key="1">
    <citation type="submission" date="2023-06" db="EMBL/GenBank/DDBJ databases">
        <title>Conoideocrella luteorostrata (Hypocreales: Clavicipitaceae), a potential biocontrol fungus for elongate hemlock scale in United States Christmas tree production areas.</title>
        <authorList>
            <person name="Barrett H."/>
            <person name="Lovett B."/>
            <person name="Macias A.M."/>
            <person name="Stajich J.E."/>
            <person name="Kasson M.T."/>
        </authorList>
    </citation>
    <scope>NUCLEOTIDE SEQUENCE</scope>
    <source>
        <strain evidence="3">ARSEF 14590</strain>
    </source>
</reference>
<evidence type="ECO:0000259" key="2">
    <source>
        <dbReference type="Pfam" id="PF00248"/>
    </source>
</evidence>